<comment type="caution">
    <text evidence="8">The sequence shown here is derived from an EMBL/GenBank/DDBJ whole genome shotgun (WGS) entry which is preliminary data.</text>
</comment>
<dbReference type="PANTHER" id="PTHR32432:SF4">
    <property type="entry name" value="CELL DIVISION PROTEIN FTSA"/>
    <property type="match status" value="1"/>
</dbReference>
<dbReference type="GO" id="GO:0009898">
    <property type="term" value="C:cytoplasmic side of plasma membrane"/>
    <property type="evidence" value="ECO:0007669"/>
    <property type="project" value="UniProtKB-UniRule"/>
</dbReference>
<evidence type="ECO:0000256" key="5">
    <source>
        <dbReference type="HAMAP-Rule" id="MF_02033"/>
    </source>
</evidence>
<keyword evidence="4 5" id="KW-0131">Cell cycle</keyword>
<dbReference type="InterPro" id="IPR050696">
    <property type="entry name" value="FtsA/MreB"/>
</dbReference>
<gene>
    <name evidence="5 8" type="primary">ftsA</name>
    <name evidence="8" type="ORF">ENS31_04280</name>
</gene>
<comment type="function">
    <text evidence="5 6">Cell division protein that is involved in the assembly of the Z ring. May serve as a membrane anchor for the Z ring.</text>
</comment>
<dbReference type="SUPFAM" id="SSF53067">
    <property type="entry name" value="Actin-like ATPase domain"/>
    <property type="match status" value="2"/>
</dbReference>
<dbReference type="Gene3D" id="3.30.420.40">
    <property type="match status" value="2"/>
</dbReference>
<dbReference type="Pfam" id="PF02491">
    <property type="entry name" value="SHS2_FTSA"/>
    <property type="match status" value="1"/>
</dbReference>
<dbReference type="SMART" id="SM00842">
    <property type="entry name" value="FtsA"/>
    <property type="match status" value="1"/>
</dbReference>
<dbReference type="Pfam" id="PF14450">
    <property type="entry name" value="FtsA"/>
    <property type="match status" value="2"/>
</dbReference>
<dbReference type="InterPro" id="IPR003494">
    <property type="entry name" value="SHS2_FtsA"/>
</dbReference>
<evidence type="ECO:0000256" key="1">
    <source>
        <dbReference type="ARBA" id="ARBA00022475"/>
    </source>
</evidence>
<evidence type="ECO:0000256" key="2">
    <source>
        <dbReference type="ARBA" id="ARBA00022618"/>
    </source>
</evidence>
<dbReference type="InterPro" id="IPR043129">
    <property type="entry name" value="ATPase_NBD"/>
</dbReference>
<evidence type="ECO:0000256" key="3">
    <source>
        <dbReference type="ARBA" id="ARBA00023136"/>
    </source>
</evidence>
<dbReference type="AlphaFoldDB" id="A0A7V3E6F8"/>
<dbReference type="PIRSF" id="PIRSF003101">
    <property type="entry name" value="FtsA"/>
    <property type="match status" value="1"/>
</dbReference>
<evidence type="ECO:0000256" key="4">
    <source>
        <dbReference type="ARBA" id="ARBA00023306"/>
    </source>
</evidence>
<protein>
    <recommendedName>
        <fullName evidence="5 6">Cell division protein FtsA</fullName>
    </recommendedName>
</protein>
<dbReference type="Gene3D" id="3.30.1490.110">
    <property type="match status" value="1"/>
</dbReference>
<feature type="domain" description="SHS2" evidence="7">
    <location>
        <begin position="6"/>
        <end position="195"/>
    </location>
</feature>
<dbReference type="GO" id="GO:0043093">
    <property type="term" value="P:FtsZ-dependent cytokinesis"/>
    <property type="evidence" value="ECO:0007669"/>
    <property type="project" value="UniProtKB-UniRule"/>
</dbReference>
<keyword evidence="3 5" id="KW-0472">Membrane</keyword>
<dbReference type="CDD" id="cd24048">
    <property type="entry name" value="ASKHA_NBD_FtsA"/>
    <property type="match status" value="1"/>
</dbReference>
<dbReference type="InterPro" id="IPR020823">
    <property type="entry name" value="Cell_div_FtsA"/>
</dbReference>
<comment type="subunit">
    <text evidence="5">Self-interacts. Interacts with FtsZ.</text>
</comment>
<comment type="subcellular location">
    <subcellularLocation>
        <location evidence="5">Cell membrane</location>
        <topology evidence="5">Peripheral membrane protein</topology>
        <orientation evidence="5">Cytoplasmic side</orientation>
    </subcellularLocation>
    <text evidence="5">Localizes to the Z ring in an FtsZ-dependent manner. Targeted to the membrane through a conserved C-terminal amphipathic helix.</text>
</comment>
<dbReference type="NCBIfam" id="TIGR01174">
    <property type="entry name" value="ftsA"/>
    <property type="match status" value="1"/>
</dbReference>
<dbReference type="PANTHER" id="PTHR32432">
    <property type="entry name" value="CELL DIVISION PROTEIN FTSA-RELATED"/>
    <property type="match status" value="1"/>
</dbReference>
<evidence type="ECO:0000313" key="8">
    <source>
        <dbReference type="EMBL" id="HFI90736.1"/>
    </source>
</evidence>
<accession>A0A7V3E6F8</accession>
<evidence type="ECO:0000259" key="7">
    <source>
        <dbReference type="SMART" id="SM00842"/>
    </source>
</evidence>
<sequence length="416" mass="45177">MKKEILAGLDLGTTKVCAVIAEKIPEKNKIDILGFGVAPSEGLHKGLVANISKTAEAIKAAMSQASNRAGIEIKTINVGVAGEHITSIRHRNYVTINREEKEITKEDLDRLEADVRTIRIPSDRQILHIIPEEFSVDHQGGIENPIGMSGSRLEASSHVVLASIAAIENIKKSVERAGYQVQDYILQPIASSASVLDENEKDLGVALLDIGGGTTDIAIYHKKSIKHTRVIGVAGNQVTNDIRESLGVITEEAERLKREYGYATEAAIIKDEDILIRGVGARGNTKIPISLLTQIISLRMRELFTLVDNEIRAAGFKSKIKAGIVLTGGGSLLRGCTELAEEVFGLPTRIGVPQDLGEGLSNEIESPEFATVAGLIKGIPGGKSSEYQILIRKNLKKSDSKFKQLFKKVQEFFNEL</sequence>
<keyword evidence="2 5" id="KW-0132">Cell division</keyword>
<keyword evidence="1 5" id="KW-1003">Cell membrane</keyword>
<organism evidence="8">
    <name type="scientific">Ignavibacterium album</name>
    <dbReference type="NCBI Taxonomy" id="591197"/>
    <lineage>
        <taxon>Bacteria</taxon>
        <taxon>Pseudomonadati</taxon>
        <taxon>Ignavibacteriota</taxon>
        <taxon>Ignavibacteria</taxon>
        <taxon>Ignavibacteriales</taxon>
        <taxon>Ignavibacteriaceae</taxon>
        <taxon>Ignavibacterium</taxon>
    </lineage>
</organism>
<dbReference type="EMBL" id="DSUJ01000008">
    <property type="protein sequence ID" value="HFI90736.1"/>
    <property type="molecule type" value="Genomic_DNA"/>
</dbReference>
<proteinExistence type="inferred from homology"/>
<evidence type="ECO:0000256" key="6">
    <source>
        <dbReference type="PIRNR" id="PIRNR003101"/>
    </source>
</evidence>
<comment type="similarity">
    <text evidence="5 6">Belongs to the FtsA/MreB family.</text>
</comment>
<name>A0A7V3E6F8_9BACT</name>
<dbReference type="HAMAP" id="MF_02033">
    <property type="entry name" value="FtsA"/>
    <property type="match status" value="1"/>
</dbReference>
<dbReference type="GO" id="GO:0032153">
    <property type="term" value="C:cell division site"/>
    <property type="evidence" value="ECO:0007669"/>
    <property type="project" value="UniProtKB-UniRule"/>
</dbReference>
<reference evidence="8" key="1">
    <citation type="journal article" date="2020" name="mSystems">
        <title>Genome- and Community-Level Interaction Insights into Carbon Utilization and Element Cycling Functions of Hydrothermarchaeota in Hydrothermal Sediment.</title>
        <authorList>
            <person name="Zhou Z."/>
            <person name="Liu Y."/>
            <person name="Xu W."/>
            <person name="Pan J."/>
            <person name="Luo Z.H."/>
            <person name="Li M."/>
        </authorList>
    </citation>
    <scope>NUCLEOTIDE SEQUENCE [LARGE SCALE GENOMIC DNA]</scope>
    <source>
        <strain evidence="8">SpSt-479</strain>
    </source>
</reference>